<dbReference type="OrthoDB" id="5844636at2759"/>
<accession>A0A0N4Y1F3</accession>
<proteinExistence type="predicted"/>
<feature type="region of interest" description="Disordered" evidence="1">
    <location>
        <begin position="399"/>
        <end position="451"/>
    </location>
</feature>
<evidence type="ECO:0000313" key="3">
    <source>
        <dbReference type="Proteomes" id="UP000271162"/>
    </source>
</evidence>
<reference evidence="2 3" key="2">
    <citation type="submission" date="2018-11" db="EMBL/GenBank/DDBJ databases">
        <authorList>
            <consortium name="Pathogen Informatics"/>
        </authorList>
    </citation>
    <scope>NUCLEOTIDE SEQUENCE [LARGE SCALE GENOMIC DNA]</scope>
</reference>
<dbReference type="EMBL" id="UYSL01020144">
    <property type="protein sequence ID" value="VDL73037.1"/>
    <property type="molecule type" value="Genomic_DNA"/>
</dbReference>
<feature type="compositionally biased region" description="Basic and acidic residues" evidence="1">
    <location>
        <begin position="407"/>
        <end position="425"/>
    </location>
</feature>
<reference evidence="4" key="1">
    <citation type="submission" date="2017-02" db="UniProtKB">
        <authorList>
            <consortium name="WormBaseParasite"/>
        </authorList>
    </citation>
    <scope>IDENTIFICATION</scope>
</reference>
<gene>
    <name evidence="2" type="ORF">NBR_LOCUS9448</name>
</gene>
<dbReference type="OMA" id="ITEDRGC"/>
<evidence type="ECO:0000256" key="1">
    <source>
        <dbReference type="SAM" id="MobiDB-lite"/>
    </source>
</evidence>
<dbReference type="WBParaSite" id="NBR_0000944701-mRNA-1">
    <property type="protein sequence ID" value="NBR_0000944701-mRNA-1"/>
    <property type="gene ID" value="NBR_0000944701"/>
</dbReference>
<evidence type="ECO:0000313" key="2">
    <source>
        <dbReference type="EMBL" id="VDL73037.1"/>
    </source>
</evidence>
<organism evidence="4">
    <name type="scientific">Nippostrongylus brasiliensis</name>
    <name type="common">Rat hookworm</name>
    <dbReference type="NCBI Taxonomy" id="27835"/>
    <lineage>
        <taxon>Eukaryota</taxon>
        <taxon>Metazoa</taxon>
        <taxon>Ecdysozoa</taxon>
        <taxon>Nematoda</taxon>
        <taxon>Chromadorea</taxon>
        <taxon>Rhabditida</taxon>
        <taxon>Rhabditina</taxon>
        <taxon>Rhabditomorpha</taxon>
        <taxon>Strongyloidea</taxon>
        <taxon>Heligmosomidae</taxon>
        <taxon>Nippostrongylus</taxon>
    </lineage>
</organism>
<evidence type="ECO:0000313" key="4">
    <source>
        <dbReference type="WBParaSite" id="NBR_0000944701-mRNA-1"/>
    </source>
</evidence>
<dbReference type="Proteomes" id="UP000271162">
    <property type="component" value="Unassembled WGS sequence"/>
</dbReference>
<protein>
    <submittedName>
        <fullName evidence="4">Transcription initiation factor TFIID subunit 8</fullName>
    </submittedName>
</protein>
<sequence length="477" mass="53887">MMDLCKVVSGLELSPDAEQALAEYSDDLLEELIDAICLETKKRKAYRIVEADATKSVEVVYVLPSRMIPRAMLKIFSSRAKPGSEVVRCPESGTINGEHASQKPDQQRIRPRKPIIDEARFLEDIRKMKPKDSREPQTYHCHKMTLEAKELWPRIGAAAVAEANAALERPARHFVGRPQPLITEDRGCVQPELTTYFRYRNYLGIVGPMPNIKPTVGRQTKIPPFLQVLQQRNEILGIDADGTLGTNMAQPQHMAPARNQERRHRQIFQPPTNLEDMRQALQRMHPHEAARMFHEFLQKQRRQKWVDDLERSALMSPTPPLTECEYPLWGSGEHYHCASSRRSVDLTLSLTIQPCEKRSESPACTRVLTPPDVIEYEPTEGPVDHVDCEDYYKIANSGAKRKSTIPEGEKPSSVRRDQLPDERHQPLSFDGGSTSKGPVAIKVPSPPPHLSADEAKLFRRHAAMFAIMARGGNHGDA</sequence>
<dbReference type="AlphaFoldDB" id="A0A0N4Y1F3"/>
<keyword evidence="3" id="KW-1185">Reference proteome</keyword>
<name>A0A0N4Y1F3_NIPBR</name>